<proteinExistence type="predicted"/>
<feature type="compositionally biased region" description="Pro residues" evidence="1">
    <location>
        <begin position="244"/>
        <end position="254"/>
    </location>
</feature>
<dbReference type="EMBL" id="JAYMGO010000023">
    <property type="protein sequence ID" value="KAL1249130.1"/>
    <property type="molecule type" value="Genomic_DNA"/>
</dbReference>
<gene>
    <name evidence="2" type="ORF">QQF64_020135</name>
</gene>
<evidence type="ECO:0000313" key="2">
    <source>
        <dbReference type="EMBL" id="KAL1249130.1"/>
    </source>
</evidence>
<protein>
    <submittedName>
        <fullName evidence="2">Uncharacterized protein</fullName>
    </submittedName>
</protein>
<sequence>MVERAEQEAVAERAGQEAVAWPAEQDGMAGPAEHASQTPSRADQASQTPSRADQASQTPSRADQASQTPSRADQKPTRADQTGQEPSRVDLDPPRAEQTAVTERLSPCQTDMMHVCVCICSLNSAAQMQTLTSAGRYCTERSDQIRVMSNFHRSERAPRLFLMMCVWGIFPLPAEQLPVRGAFNLLLYPVSVMGPYGSRTVLIPVTGTEQNTQGGQTPQAIGSKISAQSVSKPLHANGAFLQPDPAPSPTPGLHPVPSESLVQQGQMSNFAPSNVPLQVYSFVQQAVIADSGSSEEGAAAQVIYMVPVGVDSPNMGVMEGTVPNPDRGHLQVQASTPAAATAAQPDAQGQLGKTAGAVGATETLAAREKGL</sequence>
<feature type="compositionally biased region" description="Polar residues" evidence="1">
    <location>
        <begin position="35"/>
        <end position="71"/>
    </location>
</feature>
<keyword evidence="3" id="KW-1185">Reference proteome</keyword>
<feature type="region of interest" description="Disordered" evidence="1">
    <location>
        <begin position="1"/>
        <end position="103"/>
    </location>
</feature>
<name>A0ABR3L9Q9_9TELE</name>
<organism evidence="2 3">
    <name type="scientific">Cirrhinus molitorella</name>
    <name type="common">mud carp</name>
    <dbReference type="NCBI Taxonomy" id="172907"/>
    <lineage>
        <taxon>Eukaryota</taxon>
        <taxon>Metazoa</taxon>
        <taxon>Chordata</taxon>
        <taxon>Craniata</taxon>
        <taxon>Vertebrata</taxon>
        <taxon>Euteleostomi</taxon>
        <taxon>Actinopterygii</taxon>
        <taxon>Neopterygii</taxon>
        <taxon>Teleostei</taxon>
        <taxon>Ostariophysi</taxon>
        <taxon>Cypriniformes</taxon>
        <taxon>Cyprinidae</taxon>
        <taxon>Labeoninae</taxon>
        <taxon>Labeonini</taxon>
        <taxon>Cirrhinus</taxon>
    </lineage>
</organism>
<evidence type="ECO:0000313" key="3">
    <source>
        <dbReference type="Proteomes" id="UP001558613"/>
    </source>
</evidence>
<accession>A0ABR3L9Q9</accession>
<reference evidence="2 3" key="1">
    <citation type="submission" date="2023-09" db="EMBL/GenBank/DDBJ databases">
        <authorList>
            <person name="Wang M."/>
        </authorList>
    </citation>
    <scope>NUCLEOTIDE SEQUENCE [LARGE SCALE GENOMIC DNA]</scope>
    <source>
        <strain evidence="2">GT-2023</strain>
        <tissue evidence="2">Liver</tissue>
    </source>
</reference>
<dbReference type="Proteomes" id="UP001558613">
    <property type="component" value="Unassembled WGS sequence"/>
</dbReference>
<comment type="caution">
    <text evidence="2">The sequence shown here is derived from an EMBL/GenBank/DDBJ whole genome shotgun (WGS) entry which is preliminary data.</text>
</comment>
<evidence type="ECO:0000256" key="1">
    <source>
        <dbReference type="SAM" id="MobiDB-lite"/>
    </source>
</evidence>
<feature type="region of interest" description="Disordered" evidence="1">
    <location>
        <begin position="236"/>
        <end position="255"/>
    </location>
</feature>
<feature type="compositionally biased region" description="Basic and acidic residues" evidence="1">
    <location>
        <begin position="1"/>
        <end position="15"/>
    </location>
</feature>